<gene>
    <name evidence="1" type="ORF">POM88_053235</name>
</gene>
<sequence length="134" mass="15144">MDVEIHNCDTSFLENSDNGPVTFTRSSQVADTRLLNKVQILIKSSTPKGMFDRTKQGFYTRIPPSAGHSGTTNSGSPIKFYDVQVTIRTSISMALHLDLIQCDRRLKMLKFWFSCLISHGRIQFFPNALVVNFV</sequence>
<evidence type="ECO:0000313" key="1">
    <source>
        <dbReference type="EMBL" id="KAK1352538.1"/>
    </source>
</evidence>
<organism evidence="1 2">
    <name type="scientific">Heracleum sosnowskyi</name>
    <dbReference type="NCBI Taxonomy" id="360622"/>
    <lineage>
        <taxon>Eukaryota</taxon>
        <taxon>Viridiplantae</taxon>
        <taxon>Streptophyta</taxon>
        <taxon>Embryophyta</taxon>
        <taxon>Tracheophyta</taxon>
        <taxon>Spermatophyta</taxon>
        <taxon>Magnoliopsida</taxon>
        <taxon>eudicotyledons</taxon>
        <taxon>Gunneridae</taxon>
        <taxon>Pentapetalae</taxon>
        <taxon>asterids</taxon>
        <taxon>campanulids</taxon>
        <taxon>Apiales</taxon>
        <taxon>Apiaceae</taxon>
        <taxon>Apioideae</taxon>
        <taxon>apioid superclade</taxon>
        <taxon>Tordylieae</taxon>
        <taxon>Tordyliinae</taxon>
        <taxon>Heracleum</taxon>
    </lineage>
</organism>
<dbReference type="AlphaFoldDB" id="A0AAD8GQ54"/>
<evidence type="ECO:0000313" key="2">
    <source>
        <dbReference type="Proteomes" id="UP001237642"/>
    </source>
</evidence>
<dbReference type="Proteomes" id="UP001237642">
    <property type="component" value="Unassembled WGS sequence"/>
</dbReference>
<dbReference type="EMBL" id="JAUIZM010000016">
    <property type="protein sequence ID" value="KAK1352538.1"/>
    <property type="molecule type" value="Genomic_DNA"/>
</dbReference>
<name>A0AAD8GQ54_9APIA</name>
<keyword evidence="2" id="KW-1185">Reference proteome</keyword>
<accession>A0AAD8GQ54</accession>
<reference evidence="1" key="1">
    <citation type="submission" date="2023-02" db="EMBL/GenBank/DDBJ databases">
        <title>Genome of toxic invasive species Heracleum sosnowskyi carries increased number of genes despite the absence of recent whole-genome duplications.</title>
        <authorList>
            <person name="Schelkunov M."/>
            <person name="Shtratnikova V."/>
            <person name="Makarenko M."/>
            <person name="Klepikova A."/>
            <person name="Omelchenko D."/>
            <person name="Novikova G."/>
            <person name="Obukhova E."/>
            <person name="Bogdanov V."/>
            <person name="Penin A."/>
            <person name="Logacheva M."/>
        </authorList>
    </citation>
    <scope>NUCLEOTIDE SEQUENCE</scope>
    <source>
        <strain evidence="1">Hsosn_3</strain>
        <tissue evidence="1">Leaf</tissue>
    </source>
</reference>
<reference evidence="1" key="2">
    <citation type="submission" date="2023-05" db="EMBL/GenBank/DDBJ databases">
        <authorList>
            <person name="Schelkunov M.I."/>
        </authorList>
    </citation>
    <scope>NUCLEOTIDE SEQUENCE</scope>
    <source>
        <strain evidence="1">Hsosn_3</strain>
        <tissue evidence="1">Leaf</tissue>
    </source>
</reference>
<protein>
    <submittedName>
        <fullName evidence="1">Uncharacterized protein</fullName>
    </submittedName>
</protein>
<comment type="caution">
    <text evidence="1">The sequence shown here is derived from an EMBL/GenBank/DDBJ whole genome shotgun (WGS) entry which is preliminary data.</text>
</comment>
<proteinExistence type="predicted"/>